<evidence type="ECO:0000313" key="2">
    <source>
        <dbReference type="Proteomes" id="UP000292554"/>
    </source>
</evidence>
<comment type="caution">
    <text evidence="1">The sequence shown here is derived from an EMBL/GenBank/DDBJ whole genome shotgun (WGS) entry which is preliminary data.</text>
</comment>
<gene>
    <name evidence="1" type="ORF">EZV61_02745</name>
</gene>
<name>A0ABY2AR96_9GAMM</name>
<dbReference type="RefSeq" id="WP_131414253.1">
    <property type="nucleotide sequence ID" value="NZ_SJXE01000001.1"/>
</dbReference>
<sequence>MATGFLLLVLAGIAYLLWRYRQGQNSNGQLIDQRYHAVSIEQGLICCRHVEKLQHQRYLSHEAPHIPLPGCDQPTCQCRYKHHSDRRNRHNDRRDIYGVKQALFDALTTGERRKTRDRRATPAS</sequence>
<keyword evidence="2" id="KW-1185">Reference proteome</keyword>
<organism evidence="1 2">
    <name type="scientific">Corallincola luteus</name>
    <dbReference type="NCBI Taxonomy" id="1775177"/>
    <lineage>
        <taxon>Bacteria</taxon>
        <taxon>Pseudomonadati</taxon>
        <taxon>Pseudomonadota</taxon>
        <taxon>Gammaproteobacteria</taxon>
        <taxon>Alteromonadales</taxon>
        <taxon>Psychromonadaceae</taxon>
        <taxon>Corallincola</taxon>
    </lineage>
</organism>
<dbReference type="Proteomes" id="UP000292554">
    <property type="component" value="Unassembled WGS sequence"/>
</dbReference>
<reference evidence="1 2" key="1">
    <citation type="submission" date="2019-02" db="EMBL/GenBank/DDBJ databases">
        <title>Corallincola luteus sp. nov., a marine bacterium isolated from surface sediment of Bohai Sea in China.</title>
        <authorList>
            <person name="Ren Q."/>
        </authorList>
    </citation>
    <scope>NUCLEOTIDE SEQUENCE [LARGE SCALE GENOMIC DNA]</scope>
    <source>
        <strain evidence="1 2">DASS28</strain>
    </source>
</reference>
<accession>A0ABY2AR96</accession>
<proteinExistence type="predicted"/>
<dbReference type="EMBL" id="SJXE01000001">
    <property type="protein sequence ID" value="TCI04903.1"/>
    <property type="molecule type" value="Genomic_DNA"/>
</dbReference>
<protein>
    <submittedName>
        <fullName evidence="1">Uncharacterized protein</fullName>
    </submittedName>
</protein>
<evidence type="ECO:0000313" key="1">
    <source>
        <dbReference type="EMBL" id="TCI04903.1"/>
    </source>
</evidence>